<reference evidence="3 4" key="2">
    <citation type="journal article" date="2010" name="Stand. Genomic Sci.">
        <title>Complete genome sequence of Syntrophothermus lipocalidus type strain (TGB-C1).</title>
        <authorList>
            <person name="Djao O.D."/>
            <person name="Zhang X."/>
            <person name="Lucas S."/>
            <person name="Lapidus A."/>
            <person name="Del Rio T.G."/>
            <person name="Nolan M."/>
            <person name="Tice H."/>
            <person name="Cheng J.F."/>
            <person name="Han C."/>
            <person name="Tapia R."/>
            <person name="Goodwin L."/>
            <person name="Pitluck S."/>
            <person name="Liolios K."/>
            <person name="Ivanova N."/>
            <person name="Mavromatis K."/>
            <person name="Mikhailova N."/>
            <person name="Ovchinnikova G."/>
            <person name="Pati A."/>
            <person name="Brambilla E."/>
            <person name="Chen A."/>
            <person name="Palaniappan K."/>
            <person name="Land M."/>
            <person name="Hauser L."/>
            <person name="Chang Y.J."/>
            <person name="Jeffries C.D."/>
            <person name="Rohde M."/>
            <person name="Sikorski J."/>
            <person name="Spring S."/>
            <person name="Goker M."/>
            <person name="Detter J.C."/>
            <person name="Woyke T."/>
            <person name="Bristow J."/>
            <person name="Eisen J.A."/>
            <person name="Markowitz V."/>
            <person name="Hugenholtz P."/>
            <person name="Kyrpides N.C."/>
            <person name="Klenk H.P."/>
        </authorList>
    </citation>
    <scope>NUCLEOTIDE SEQUENCE [LARGE SCALE GENOMIC DNA]</scope>
    <source>
        <strain evidence="4">DSM 12680 / TGB-C1</strain>
    </source>
</reference>
<feature type="domain" description="PAC" evidence="2">
    <location>
        <begin position="457"/>
        <end position="509"/>
    </location>
</feature>
<dbReference type="NCBIfam" id="TIGR00229">
    <property type="entry name" value="sensory_box"/>
    <property type="match status" value="4"/>
</dbReference>
<evidence type="ECO:0000313" key="4">
    <source>
        <dbReference type="Proteomes" id="UP000000378"/>
    </source>
</evidence>
<dbReference type="InterPro" id="IPR013767">
    <property type="entry name" value="PAS_fold"/>
</dbReference>
<feature type="domain" description="PAS" evidence="1">
    <location>
        <begin position="246"/>
        <end position="316"/>
    </location>
</feature>
<accession>D7CMG1</accession>
<reference evidence="4" key="1">
    <citation type="journal article" date="2010" name="Stand. Genomic Sci.">
        <title>Complete genome sequence of Syntrophothermus lipocalidus type strain (TGB-C1T).</title>
        <authorList>
            <consortium name="US DOE Joint Genome Institute (JGI-PGF)"/>
            <person name="Djao O."/>
            <person name="Zhang X."/>
            <person name="Lucas S."/>
            <person name="Lapidus A."/>
            <person name="Glavina Del Rio T."/>
            <person name="Nolan M."/>
            <person name="Tice H."/>
            <person name="Cheng J."/>
            <person name="Han C."/>
            <person name="Tapia R."/>
            <person name="Goodwin L."/>
            <person name="Pitluck S."/>
            <person name="Liolios K."/>
            <person name="Ivanova N."/>
            <person name="Mavromatis K."/>
            <person name="Mikhailova N."/>
            <person name="Ovchinnikova G."/>
            <person name="Pati A."/>
            <person name="Brambilla E."/>
            <person name="Chen A."/>
            <person name="Palaniappan K."/>
            <person name="Land M."/>
            <person name="Hauser L."/>
            <person name="Chang Y."/>
            <person name="Jeffries C."/>
            <person name="Rohde M."/>
            <person name="Sikorski J."/>
            <person name="Spring S."/>
            <person name="Goker M."/>
            <person name="Detter J."/>
            <person name="Woyke T."/>
            <person name="Bristow J."/>
            <person name="Eisen J."/>
            <person name="Markowitz V."/>
            <person name="Hugenholtz P."/>
            <person name="Kyrpides N."/>
            <person name="Klenk H."/>
        </authorList>
    </citation>
    <scope>NUCLEOTIDE SEQUENCE [LARGE SCALE GENOMIC DNA]</scope>
    <source>
        <strain evidence="4">DSM 12680 / TGB-C1</strain>
    </source>
</reference>
<dbReference type="PROSITE" id="PS50113">
    <property type="entry name" value="PAC"/>
    <property type="match status" value="2"/>
</dbReference>
<keyword evidence="4" id="KW-1185">Reference proteome</keyword>
<dbReference type="EMBL" id="CP002048">
    <property type="protein sequence ID" value="ADI01896.1"/>
    <property type="molecule type" value="Genomic_DNA"/>
</dbReference>
<dbReference type="SMART" id="SM00086">
    <property type="entry name" value="PAC"/>
    <property type="match status" value="2"/>
</dbReference>
<dbReference type="PANTHER" id="PTHR44757">
    <property type="entry name" value="DIGUANYLATE CYCLASE DGCP"/>
    <property type="match status" value="1"/>
</dbReference>
<dbReference type="InterPro" id="IPR000700">
    <property type="entry name" value="PAS-assoc_C"/>
</dbReference>
<dbReference type="GO" id="GO:0006355">
    <property type="term" value="P:regulation of DNA-templated transcription"/>
    <property type="evidence" value="ECO:0007669"/>
    <property type="project" value="InterPro"/>
</dbReference>
<dbReference type="InterPro" id="IPR035965">
    <property type="entry name" value="PAS-like_dom_sf"/>
</dbReference>
<dbReference type="SUPFAM" id="SSF55785">
    <property type="entry name" value="PYP-like sensor domain (PAS domain)"/>
    <property type="match status" value="5"/>
</dbReference>
<evidence type="ECO:0000313" key="3">
    <source>
        <dbReference type="EMBL" id="ADI01896.1"/>
    </source>
</evidence>
<name>D7CMG1_SYNLT</name>
<dbReference type="InterPro" id="IPR000014">
    <property type="entry name" value="PAS"/>
</dbReference>
<feature type="domain" description="PAS" evidence="1">
    <location>
        <begin position="514"/>
        <end position="584"/>
    </location>
</feature>
<dbReference type="InterPro" id="IPR052155">
    <property type="entry name" value="Biofilm_reg_signaling"/>
</dbReference>
<gene>
    <name evidence="3" type="ordered locus">Slip_1119</name>
</gene>
<feature type="domain" description="PAS" evidence="1">
    <location>
        <begin position="119"/>
        <end position="193"/>
    </location>
</feature>
<dbReference type="Proteomes" id="UP000000378">
    <property type="component" value="Chromosome"/>
</dbReference>
<feature type="domain" description="PAC" evidence="2">
    <location>
        <begin position="195"/>
        <end position="245"/>
    </location>
</feature>
<dbReference type="PANTHER" id="PTHR44757:SF2">
    <property type="entry name" value="BIOFILM ARCHITECTURE MAINTENANCE PROTEIN MBAA"/>
    <property type="match status" value="1"/>
</dbReference>
<dbReference type="AlphaFoldDB" id="D7CMG1"/>
<protein>
    <submittedName>
        <fullName evidence="3">PAS/PAC sensor protein</fullName>
    </submittedName>
</protein>
<dbReference type="HOGENOM" id="CLU_432707_0_0_9"/>
<dbReference type="eggNOG" id="COG2202">
    <property type="taxonomic scope" value="Bacteria"/>
</dbReference>
<dbReference type="OrthoDB" id="1795357at2"/>
<feature type="domain" description="PAS" evidence="1">
    <location>
        <begin position="371"/>
        <end position="416"/>
    </location>
</feature>
<dbReference type="RefSeq" id="WP_013175298.1">
    <property type="nucleotide sequence ID" value="NC_014220.1"/>
</dbReference>
<organism evidence="3 4">
    <name type="scientific">Syntrophothermus lipocalidus (strain DSM 12680 / TGB-C1)</name>
    <dbReference type="NCBI Taxonomy" id="643648"/>
    <lineage>
        <taxon>Bacteria</taxon>
        <taxon>Bacillati</taxon>
        <taxon>Bacillota</taxon>
        <taxon>Clostridia</taxon>
        <taxon>Eubacteriales</taxon>
        <taxon>Syntrophomonadaceae</taxon>
        <taxon>Syntrophothermus</taxon>
    </lineage>
</organism>
<dbReference type="Pfam" id="PF13426">
    <property type="entry name" value="PAS_9"/>
    <property type="match status" value="2"/>
</dbReference>
<dbReference type="Pfam" id="PF00989">
    <property type="entry name" value="PAS"/>
    <property type="match status" value="3"/>
</dbReference>
<sequence length="641" mass="72691">MPQTKFGFKNMLDGIAEPVLALRKNFQVVYCNQAYADLVELPVGELEGSNLFDAVPGLRDTPCHNTYLEVLATGEIKQITTSYGYRYFRERVYGTSWGLVSIFQDVTEDERIHRLQTRESGDFRALLEAVNDALLIHDAYTGEIILANDKASEMFVYRREQLLGMNITDLVSGQVPYTKEEFAQLIKRAFYSQVSPFEWEAKDKGGRTFWIKVKPSRISMGSDERILTVIQDVTEARQLKAALKESDERYRNLFDNARDMIFAHDLEGNFLFVNRAAEKITGYWRDELLKMNIEQLVVHDYSQLLRSMIYRKKTRQKENTYELEISTKYQERVVLEISAWPVYKMGKPVAIQGIARDITQRKLTEAALAESEYSARIILDQFPDAVLAINHEGKVVIWNKAMEEMTGVKAEEMLGKGDYEYGIPFYGIKRPLMVDVVLNPEEVAKYYKIFQYENYNLISEFDVPKLKGKAQYLWGTAAPLRNNSGSMIGAVESLREITAQRKIQEQKEAALRGEVEQLTFILNSIGLPVGMCNTQGVIALANRAFEEKLGYDHGELLEKGVSSLLAEKQVSAPKEELARRLATGTEGEYVLVLKKKDGTELQMKVKTVPVEQNGAVTKTLILAQFAGEQVGENGLDGGEAQ</sequence>
<dbReference type="KEGG" id="slp:Slip_1119"/>
<dbReference type="eggNOG" id="COG3829">
    <property type="taxonomic scope" value="Bacteria"/>
</dbReference>
<evidence type="ECO:0000259" key="1">
    <source>
        <dbReference type="PROSITE" id="PS50112"/>
    </source>
</evidence>
<dbReference type="CDD" id="cd00130">
    <property type="entry name" value="PAS"/>
    <property type="match status" value="5"/>
</dbReference>
<evidence type="ECO:0000259" key="2">
    <source>
        <dbReference type="PROSITE" id="PS50113"/>
    </source>
</evidence>
<proteinExistence type="predicted"/>
<dbReference type="InterPro" id="IPR001610">
    <property type="entry name" value="PAC"/>
</dbReference>
<dbReference type="STRING" id="643648.Slip_1119"/>
<dbReference type="PROSITE" id="PS50112">
    <property type="entry name" value="PAS"/>
    <property type="match status" value="4"/>
</dbReference>
<dbReference type="Gene3D" id="3.30.450.20">
    <property type="entry name" value="PAS domain"/>
    <property type="match status" value="5"/>
</dbReference>
<dbReference type="SMART" id="SM00091">
    <property type="entry name" value="PAS"/>
    <property type="match status" value="5"/>
</dbReference>